<dbReference type="GO" id="GO:0012505">
    <property type="term" value="C:endomembrane system"/>
    <property type="evidence" value="ECO:0007669"/>
    <property type="project" value="UniProtKB-SubCell"/>
</dbReference>
<accession>A1ZSG4</accession>
<dbReference type="Proteomes" id="UP000004095">
    <property type="component" value="Unassembled WGS sequence"/>
</dbReference>
<comment type="caution">
    <text evidence="10">The sequence shown here is derived from an EMBL/GenBank/DDBJ whole genome shotgun (WGS) entry which is preliminary data.</text>
</comment>
<comment type="subcellular location">
    <subcellularLocation>
        <location evidence="1">Endomembrane system</location>
        <topology evidence="1">Multi-pass membrane protein</topology>
    </subcellularLocation>
</comment>
<feature type="transmembrane region" description="Helical" evidence="8">
    <location>
        <begin position="84"/>
        <end position="104"/>
    </location>
</feature>
<dbReference type="EMBL" id="AAWS01000031">
    <property type="protein sequence ID" value="EAY26712.1"/>
    <property type="molecule type" value="Genomic_DNA"/>
</dbReference>
<dbReference type="GO" id="GO:0008610">
    <property type="term" value="P:lipid biosynthetic process"/>
    <property type="evidence" value="ECO:0007669"/>
    <property type="project" value="InterPro"/>
</dbReference>
<dbReference type="InterPro" id="IPR051689">
    <property type="entry name" value="Sterol_desaturase/TMEM195"/>
</dbReference>
<evidence type="ECO:0000256" key="6">
    <source>
        <dbReference type="ARBA" id="ARBA00023136"/>
    </source>
</evidence>
<dbReference type="RefSeq" id="WP_002700469.1">
    <property type="nucleotide sequence ID" value="NZ_AAWS01000031.1"/>
</dbReference>
<gene>
    <name evidence="10" type="ORF">M23134_02963</name>
</gene>
<feature type="domain" description="Fatty acid hydroxylase" evidence="9">
    <location>
        <begin position="92"/>
        <end position="224"/>
    </location>
</feature>
<evidence type="ECO:0000256" key="8">
    <source>
        <dbReference type="SAM" id="Phobius"/>
    </source>
</evidence>
<dbReference type="GO" id="GO:0005506">
    <property type="term" value="F:iron ion binding"/>
    <property type="evidence" value="ECO:0007669"/>
    <property type="project" value="InterPro"/>
</dbReference>
<keyword evidence="5" id="KW-0443">Lipid metabolism</keyword>
<dbReference type="Pfam" id="PF04116">
    <property type="entry name" value="FA_hydroxylase"/>
    <property type="match status" value="1"/>
</dbReference>
<evidence type="ECO:0000259" key="9">
    <source>
        <dbReference type="Pfam" id="PF04116"/>
    </source>
</evidence>
<evidence type="ECO:0000256" key="2">
    <source>
        <dbReference type="ARBA" id="ARBA00022692"/>
    </source>
</evidence>
<organism evidence="10 11">
    <name type="scientific">Microscilla marina ATCC 23134</name>
    <dbReference type="NCBI Taxonomy" id="313606"/>
    <lineage>
        <taxon>Bacteria</taxon>
        <taxon>Pseudomonadati</taxon>
        <taxon>Bacteroidota</taxon>
        <taxon>Cytophagia</taxon>
        <taxon>Cytophagales</taxon>
        <taxon>Microscillaceae</taxon>
        <taxon>Microscilla</taxon>
    </lineage>
</organism>
<feature type="transmembrane region" description="Helical" evidence="8">
    <location>
        <begin position="145"/>
        <end position="174"/>
    </location>
</feature>
<dbReference type="InterPro" id="IPR006694">
    <property type="entry name" value="Fatty_acid_hydroxylase"/>
</dbReference>
<evidence type="ECO:0000256" key="7">
    <source>
        <dbReference type="SAM" id="MobiDB-lite"/>
    </source>
</evidence>
<evidence type="ECO:0000313" key="11">
    <source>
        <dbReference type="Proteomes" id="UP000004095"/>
    </source>
</evidence>
<feature type="compositionally biased region" description="Basic and acidic residues" evidence="7">
    <location>
        <begin position="291"/>
        <end position="301"/>
    </location>
</feature>
<feature type="region of interest" description="Disordered" evidence="7">
    <location>
        <begin position="280"/>
        <end position="301"/>
    </location>
</feature>
<dbReference type="OrthoDB" id="9770329at2"/>
<dbReference type="AlphaFoldDB" id="A1ZSG4"/>
<feature type="transmembrane region" description="Helical" evidence="8">
    <location>
        <begin position="53"/>
        <end position="77"/>
    </location>
</feature>
<proteinExistence type="predicted"/>
<keyword evidence="6 8" id="KW-0472">Membrane</keyword>
<feature type="transmembrane region" description="Helical" evidence="8">
    <location>
        <begin position="12"/>
        <end position="33"/>
    </location>
</feature>
<dbReference type="GO" id="GO:0006643">
    <property type="term" value="P:membrane lipid metabolic process"/>
    <property type="evidence" value="ECO:0007669"/>
    <property type="project" value="TreeGrafter"/>
</dbReference>
<evidence type="ECO:0000256" key="4">
    <source>
        <dbReference type="ARBA" id="ARBA00023002"/>
    </source>
</evidence>
<keyword evidence="2 8" id="KW-0812">Transmembrane</keyword>
<keyword evidence="4" id="KW-0560">Oxidoreductase</keyword>
<reference evidence="10 11" key="1">
    <citation type="submission" date="2007-01" db="EMBL/GenBank/DDBJ databases">
        <authorList>
            <person name="Haygood M."/>
            <person name="Podell S."/>
            <person name="Anderson C."/>
            <person name="Hopkinson B."/>
            <person name="Roe K."/>
            <person name="Barbeau K."/>
            <person name="Gaasterland T."/>
            <person name="Ferriera S."/>
            <person name="Johnson J."/>
            <person name="Kravitz S."/>
            <person name="Beeson K."/>
            <person name="Sutton G."/>
            <person name="Rogers Y.-H."/>
            <person name="Friedman R."/>
            <person name="Frazier M."/>
            <person name="Venter J.C."/>
        </authorList>
    </citation>
    <scope>NUCLEOTIDE SEQUENCE [LARGE SCALE GENOMIC DNA]</scope>
    <source>
        <strain evidence="10 11">ATCC 23134</strain>
    </source>
</reference>
<dbReference type="eggNOG" id="COG3000">
    <property type="taxonomic scope" value="Bacteria"/>
</dbReference>
<name>A1ZSG4_MICM2</name>
<dbReference type="GO" id="GO:0050479">
    <property type="term" value="F:glyceryl-ether monooxygenase activity"/>
    <property type="evidence" value="ECO:0007669"/>
    <property type="project" value="TreeGrafter"/>
</dbReference>
<protein>
    <submittedName>
        <fullName evidence="10">Sterol desaturase</fullName>
    </submittedName>
</protein>
<dbReference type="GO" id="GO:0016020">
    <property type="term" value="C:membrane"/>
    <property type="evidence" value="ECO:0007669"/>
    <property type="project" value="GOC"/>
</dbReference>
<keyword evidence="11" id="KW-1185">Reference proteome</keyword>
<dbReference type="PANTHER" id="PTHR21624:SF1">
    <property type="entry name" value="ALKYLGLYCEROL MONOOXYGENASE"/>
    <property type="match status" value="1"/>
</dbReference>
<evidence type="ECO:0000313" key="10">
    <source>
        <dbReference type="EMBL" id="EAY26712.1"/>
    </source>
</evidence>
<keyword evidence="3 8" id="KW-1133">Transmembrane helix</keyword>
<evidence type="ECO:0000256" key="5">
    <source>
        <dbReference type="ARBA" id="ARBA00023098"/>
    </source>
</evidence>
<evidence type="ECO:0000256" key="3">
    <source>
        <dbReference type="ARBA" id="ARBA00022989"/>
    </source>
</evidence>
<dbReference type="PANTHER" id="PTHR21624">
    <property type="entry name" value="STEROL DESATURASE-RELATED PROTEIN"/>
    <property type="match status" value="1"/>
</dbReference>
<evidence type="ECO:0000256" key="1">
    <source>
        <dbReference type="ARBA" id="ARBA00004127"/>
    </source>
</evidence>
<sequence length="301" mass="35294">MKQIITQLEQNTNTLIAAFLLFSVGLALIEFVWELYTRKIDRQRLKEMGASVWVFLFSFLTEKIGNVLFFASFFWLANLITWQLPVNSFTVIATLLFVDLLYYWEHRLEHEVRLLWGYHSIHHSSPIYNYTTALRVSFFDNFVTWVFYLPAVLLGFHPVVILLAIGVMLMYQFWLHTELIGKMGWFGKVFNTPSHHRVHHGSDEMYLDKNYGGILIIWDKLFGTFQPEIKKPTYGLTEQINTTHPVKVHLYEFNQILKDVRKASNVKEAKAYLWNKPGWAPSKEAGQVDDTLEKAKSTRQH</sequence>